<dbReference type="Proteomes" id="UP000014480">
    <property type="component" value="Unassembled WGS sequence"/>
</dbReference>
<keyword evidence="2" id="KW-1185">Reference proteome</keyword>
<evidence type="ECO:0000313" key="1">
    <source>
        <dbReference type="EMBL" id="TDZ24983.1"/>
    </source>
</evidence>
<gene>
    <name evidence="1" type="ORF">Cob_v002150</name>
</gene>
<reference evidence="2" key="1">
    <citation type="journal article" date="2013" name="New Phytol.">
        <title>Comparative genomic and transcriptomic analyses reveal the hemibiotrophic stage shift of Colletotrichum fungi.</title>
        <authorList>
            <person name="Gan P."/>
            <person name="Ikeda K."/>
            <person name="Irieda H."/>
            <person name="Narusaka M."/>
            <person name="O'Connell R.J."/>
            <person name="Narusaka Y."/>
            <person name="Takano Y."/>
            <person name="Kubo Y."/>
            <person name="Shirasu K."/>
        </authorList>
    </citation>
    <scope>NUCLEOTIDE SEQUENCE [LARGE SCALE GENOMIC DNA]</scope>
    <source>
        <strain evidence="2">104-T / ATCC 96160 / CBS 514.97 / LARS 414 / MAFF 240422</strain>
    </source>
</reference>
<proteinExistence type="predicted"/>
<evidence type="ECO:0000313" key="2">
    <source>
        <dbReference type="Proteomes" id="UP000014480"/>
    </source>
</evidence>
<dbReference type="AlphaFoldDB" id="A0A484G443"/>
<sequence>MNEQSHLHFPSCCDLVLGIPTNLYIRIGQFLRETPTANVMTLCHIVVIATGGIRGLREPRTKYPNVAMLLRKLCPTMVAAASDGGQS</sequence>
<dbReference type="EMBL" id="AMCV02000003">
    <property type="protein sequence ID" value="TDZ24983.1"/>
    <property type="molecule type" value="Genomic_DNA"/>
</dbReference>
<organism evidence="1 2">
    <name type="scientific">Colletotrichum orbiculare (strain 104-T / ATCC 96160 / CBS 514.97 / LARS 414 / MAFF 240422)</name>
    <name type="common">Cucumber anthracnose fungus</name>
    <name type="synonym">Colletotrichum lagenarium</name>
    <dbReference type="NCBI Taxonomy" id="1213857"/>
    <lineage>
        <taxon>Eukaryota</taxon>
        <taxon>Fungi</taxon>
        <taxon>Dikarya</taxon>
        <taxon>Ascomycota</taxon>
        <taxon>Pezizomycotina</taxon>
        <taxon>Sordariomycetes</taxon>
        <taxon>Hypocreomycetidae</taxon>
        <taxon>Glomerellales</taxon>
        <taxon>Glomerellaceae</taxon>
        <taxon>Colletotrichum</taxon>
        <taxon>Colletotrichum orbiculare species complex</taxon>
    </lineage>
</organism>
<name>A0A484G443_COLOR</name>
<accession>A0A484G443</accession>
<reference evidence="2" key="2">
    <citation type="journal article" date="2019" name="Mol. Plant Microbe Interact.">
        <title>Genome sequence resources for four phytopathogenic fungi from the Colletotrichum orbiculare species complex.</title>
        <authorList>
            <person name="Gan P."/>
            <person name="Tsushima A."/>
            <person name="Narusaka M."/>
            <person name="Narusaka Y."/>
            <person name="Takano Y."/>
            <person name="Kubo Y."/>
            <person name="Shirasu K."/>
        </authorList>
    </citation>
    <scope>GENOME REANNOTATION</scope>
    <source>
        <strain evidence="2">104-T / ATCC 96160 / CBS 514.97 / LARS 414 / MAFF 240422</strain>
    </source>
</reference>
<protein>
    <submittedName>
        <fullName evidence="1">Uncharacterized protein</fullName>
    </submittedName>
</protein>
<comment type="caution">
    <text evidence="1">The sequence shown here is derived from an EMBL/GenBank/DDBJ whole genome shotgun (WGS) entry which is preliminary data.</text>
</comment>